<proteinExistence type="predicted"/>
<dbReference type="STRING" id="65393.PCC7424_4585"/>
<dbReference type="PROSITE" id="PS51168">
    <property type="entry name" value="CHORISMATE_MUT_2"/>
    <property type="match status" value="1"/>
</dbReference>
<dbReference type="KEGG" id="cyc:PCC7424_4585"/>
<reference evidence="4" key="1">
    <citation type="journal article" date="2011" name="MBio">
        <title>Novel metabolic attributes of the genus Cyanothece, comprising a group of unicellular nitrogen-fixing Cyanobacteria.</title>
        <authorList>
            <person name="Bandyopadhyay A."/>
            <person name="Elvitigala T."/>
            <person name="Welsh E."/>
            <person name="Stockel J."/>
            <person name="Liberton M."/>
            <person name="Min H."/>
            <person name="Sherman L.A."/>
            <person name="Pakrasi H.B."/>
        </authorList>
    </citation>
    <scope>NUCLEOTIDE SEQUENCE [LARGE SCALE GENOMIC DNA]</scope>
    <source>
        <strain evidence="4">PCC 7424</strain>
    </source>
</reference>
<dbReference type="Pfam" id="PF01817">
    <property type="entry name" value="CM_2"/>
    <property type="match status" value="1"/>
</dbReference>
<dbReference type="InterPro" id="IPR002701">
    <property type="entry name" value="CM_II_prokaryot"/>
</dbReference>
<dbReference type="Proteomes" id="UP000002384">
    <property type="component" value="Chromosome"/>
</dbReference>
<dbReference type="InterPro" id="IPR036263">
    <property type="entry name" value="Chorismate_II_sf"/>
</dbReference>
<dbReference type="GO" id="GO:0016835">
    <property type="term" value="F:carbon-oxygen lyase activity"/>
    <property type="evidence" value="ECO:0007669"/>
    <property type="project" value="InterPro"/>
</dbReference>
<dbReference type="InterPro" id="IPR051331">
    <property type="entry name" value="Chorismate_mutase-related"/>
</dbReference>
<name>B7KAH3_GLOC7</name>
<evidence type="ECO:0000259" key="2">
    <source>
        <dbReference type="PROSITE" id="PS51168"/>
    </source>
</evidence>
<organism evidence="3 4">
    <name type="scientific">Gloeothece citriformis (strain PCC 7424)</name>
    <name type="common">Cyanothece sp. (strain PCC 7424)</name>
    <dbReference type="NCBI Taxonomy" id="65393"/>
    <lineage>
        <taxon>Bacteria</taxon>
        <taxon>Bacillati</taxon>
        <taxon>Cyanobacteriota</taxon>
        <taxon>Cyanophyceae</taxon>
        <taxon>Oscillatoriophycideae</taxon>
        <taxon>Chroococcales</taxon>
        <taxon>Aphanothecaceae</taxon>
        <taxon>Gloeothece</taxon>
        <taxon>Gloeothece citriformis</taxon>
    </lineage>
</organism>
<dbReference type="InterPro" id="IPR008241">
    <property type="entry name" value="Isochorismate_pyruvate-lyase"/>
</dbReference>
<protein>
    <submittedName>
        <fullName evidence="3">Chorismate mutase related enzymes</fullName>
    </submittedName>
</protein>
<dbReference type="PANTHER" id="PTHR38041:SF1">
    <property type="entry name" value="CHORISMATE MUTASE"/>
    <property type="match status" value="1"/>
</dbReference>
<dbReference type="EMBL" id="CP001291">
    <property type="protein sequence ID" value="ACK72947.1"/>
    <property type="molecule type" value="Genomic_DNA"/>
</dbReference>
<gene>
    <name evidence="3" type="ordered locus">PCC7424_4585</name>
</gene>
<evidence type="ECO:0000313" key="4">
    <source>
        <dbReference type="Proteomes" id="UP000002384"/>
    </source>
</evidence>
<dbReference type="GO" id="GO:0009697">
    <property type="term" value="P:salicylic acid biosynthetic process"/>
    <property type="evidence" value="ECO:0007669"/>
    <property type="project" value="InterPro"/>
</dbReference>
<dbReference type="HOGENOM" id="CLU_131518_1_1_3"/>
<dbReference type="SMART" id="SM00830">
    <property type="entry name" value="CM_2"/>
    <property type="match status" value="1"/>
</dbReference>
<accession>B7KAH3</accession>
<evidence type="ECO:0000256" key="1">
    <source>
        <dbReference type="ARBA" id="ARBA00023235"/>
    </source>
</evidence>
<dbReference type="Gene3D" id="1.20.59.10">
    <property type="entry name" value="Chorismate mutase"/>
    <property type="match status" value="1"/>
</dbReference>
<dbReference type="PANTHER" id="PTHR38041">
    <property type="entry name" value="CHORISMATE MUTASE"/>
    <property type="match status" value="1"/>
</dbReference>
<dbReference type="eggNOG" id="COG1605">
    <property type="taxonomic scope" value="Bacteria"/>
</dbReference>
<dbReference type="SUPFAM" id="SSF48600">
    <property type="entry name" value="Chorismate mutase II"/>
    <property type="match status" value="1"/>
</dbReference>
<keyword evidence="1" id="KW-0413">Isomerase</keyword>
<dbReference type="GO" id="GO:0046417">
    <property type="term" value="P:chorismate metabolic process"/>
    <property type="evidence" value="ECO:0007669"/>
    <property type="project" value="InterPro"/>
</dbReference>
<keyword evidence="4" id="KW-1185">Reference proteome</keyword>
<evidence type="ECO:0000313" key="3">
    <source>
        <dbReference type="EMBL" id="ACK72947.1"/>
    </source>
</evidence>
<dbReference type="NCBIfam" id="TIGR01803">
    <property type="entry name" value="CM-like"/>
    <property type="match status" value="1"/>
</dbReference>
<dbReference type="GO" id="GO:0004106">
    <property type="term" value="F:chorismate mutase activity"/>
    <property type="evidence" value="ECO:0007669"/>
    <property type="project" value="InterPro"/>
</dbReference>
<feature type="domain" description="Chorismate mutase" evidence="2">
    <location>
        <begin position="1"/>
        <end position="89"/>
    </location>
</feature>
<dbReference type="InterPro" id="IPR036979">
    <property type="entry name" value="CM_dom_sf"/>
</dbReference>
<dbReference type="AlphaFoldDB" id="B7KAH3"/>
<sequence>MYRLDEFRTQLNILDEKLINILSERYQICRAIADFKKKHDIPMMQPARVEEVKNRCATMAKNKNLNPDFVRNLYTLIIDEACRLEDDIIDNKVENIK</sequence>